<sequence>EMPGIDIRNTRAWEALFAANDDPLVRSHPSLVGAFVDPDLIEMADGTVVCAFGVRISEKLCWADPSHPLNGNYLAFSLDQGSTWSHIIQLTSGIMTTHYMAVREVAPNELCAAYDLGAWNKPGRQACTVNVAVERT</sequence>
<dbReference type="AlphaFoldDB" id="X1B546"/>
<evidence type="ECO:0000313" key="1">
    <source>
        <dbReference type="EMBL" id="GAG90844.1"/>
    </source>
</evidence>
<comment type="caution">
    <text evidence="1">The sequence shown here is derived from an EMBL/GenBank/DDBJ whole genome shotgun (WGS) entry which is preliminary data.</text>
</comment>
<evidence type="ECO:0008006" key="2">
    <source>
        <dbReference type="Google" id="ProtNLM"/>
    </source>
</evidence>
<feature type="non-terminal residue" evidence="1">
    <location>
        <position position="1"/>
    </location>
</feature>
<dbReference type="InterPro" id="IPR036278">
    <property type="entry name" value="Sialidase_sf"/>
</dbReference>
<proteinExistence type="predicted"/>
<dbReference type="SUPFAM" id="SSF50939">
    <property type="entry name" value="Sialidases"/>
    <property type="match status" value="1"/>
</dbReference>
<dbReference type="EMBL" id="BART01024548">
    <property type="protein sequence ID" value="GAG90844.1"/>
    <property type="molecule type" value="Genomic_DNA"/>
</dbReference>
<reference evidence="1" key="1">
    <citation type="journal article" date="2014" name="Front. Microbiol.">
        <title>High frequency of phylogenetically diverse reductive dehalogenase-homologous genes in deep subseafloor sedimentary metagenomes.</title>
        <authorList>
            <person name="Kawai M."/>
            <person name="Futagami T."/>
            <person name="Toyoda A."/>
            <person name="Takaki Y."/>
            <person name="Nishi S."/>
            <person name="Hori S."/>
            <person name="Arai W."/>
            <person name="Tsubouchi T."/>
            <person name="Morono Y."/>
            <person name="Uchiyama I."/>
            <person name="Ito T."/>
            <person name="Fujiyama A."/>
            <person name="Inagaki F."/>
            <person name="Takami H."/>
        </authorList>
    </citation>
    <scope>NUCLEOTIDE SEQUENCE</scope>
    <source>
        <strain evidence="1">Expedition CK06-06</strain>
    </source>
</reference>
<name>X1B546_9ZZZZ</name>
<accession>X1B546</accession>
<gene>
    <name evidence="1" type="ORF">S01H4_44299</name>
</gene>
<protein>
    <recommendedName>
        <fullName evidence="2">Sialidase domain-containing protein</fullName>
    </recommendedName>
</protein>
<organism evidence="1">
    <name type="scientific">marine sediment metagenome</name>
    <dbReference type="NCBI Taxonomy" id="412755"/>
    <lineage>
        <taxon>unclassified sequences</taxon>
        <taxon>metagenomes</taxon>
        <taxon>ecological metagenomes</taxon>
    </lineage>
</organism>